<proteinExistence type="predicted"/>
<name>A0A2P2JSV5_RHIMU</name>
<dbReference type="EMBL" id="GGEC01016071">
    <property type="protein sequence ID" value="MBW96554.1"/>
    <property type="molecule type" value="Transcribed_RNA"/>
</dbReference>
<sequence>MVEAWQIILWVPMGDESHCRWVFLADLATDKGEEVLGVLQRGTIHDVLWAPFQILHTLTGLFRAHRGNSRPSAIMCLGA</sequence>
<reference evidence="1" key="1">
    <citation type="submission" date="2018-02" db="EMBL/GenBank/DDBJ databases">
        <title>Rhizophora mucronata_Transcriptome.</title>
        <authorList>
            <person name="Meera S.P."/>
            <person name="Sreeshan A."/>
            <person name="Augustine A."/>
        </authorList>
    </citation>
    <scope>NUCLEOTIDE SEQUENCE</scope>
    <source>
        <tissue evidence="1">Leaf</tissue>
    </source>
</reference>
<evidence type="ECO:0000313" key="1">
    <source>
        <dbReference type="EMBL" id="MBW96554.1"/>
    </source>
</evidence>
<accession>A0A2P2JSV5</accession>
<dbReference type="AlphaFoldDB" id="A0A2P2JSV5"/>
<protein>
    <submittedName>
        <fullName evidence="1">Uncharacterized protein</fullName>
    </submittedName>
</protein>
<organism evidence="1">
    <name type="scientific">Rhizophora mucronata</name>
    <name type="common">Asiatic mangrove</name>
    <dbReference type="NCBI Taxonomy" id="61149"/>
    <lineage>
        <taxon>Eukaryota</taxon>
        <taxon>Viridiplantae</taxon>
        <taxon>Streptophyta</taxon>
        <taxon>Embryophyta</taxon>
        <taxon>Tracheophyta</taxon>
        <taxon>Spermatophyta</taxon>
        <taxon>Magnoliopsida</taxon>
        <taxon>eudicotyledons</taxon>
        <taxon>Gunneridae</taxon>
        <taxon>Pentapetalae</taxon>
        <taxon>rosids</taxon>
        <taxon>fabids</taxon>
        <taxon>Malpighiales</taxon>
        <taxon>Rhizophoraceae</taxon>
        <taxon>Rhizophora</taxon>
    </lineage>
</organism>